<protein>
    <recommendedName>
        <fullName evidence="3">PKD domain-containing protein</fullName>
    </recommendedName>
</protein>
<organism evidence="1 2">
    <name type="scientific">Rubripirellula reticaptiva</name>
    <dbReference type="NCBI Taxonomy" id="2528013"/>
    <lineage>
        <taxon>Bacteria</taxon>
        <taxon>Pseudomonadati</taxon>
        <taxon>Planctomycetota</taxon>
        <taxon>Planctomycetia</taxon>
        <taxon>Pirellulales</taxon>
        <taxon>Pirellulaceae</taxon>
        <taxon>Rubripirellula</taxon>
    </lineage>
</organism>
<dbReference type="InterPro" id="IPR013783">
    <property type="entry name" value="Ig-like_fold"/>
</dbReference>
<dbReference type="PROSITE" id="PS51155">
    <property type="entry name" value="CHIT_BIND_RR_2"/>
    <property type="match status" value="1"/>
</dbReference>
<evidence type="ECO:0000313" key="2">
    <source>
        <dbReference type="Proteomes" id="UP000317977"/>
    </source>
</evidence>
<dbReference type="AlphaFoldDB" id="A0A5C6EVH4"/>
<dbReference type="Gene3D" id="3.40.390.10">
    <property type="entry name" value="Collagenase (Catalytic Domain)"/>
    <property type="match status" value="1"/>
</dbReference>
<dbReference type="InterPro" id="IPR024079">
    <property type="entry name" value="MetalloPept_cat_dom_sf"/>
</dbReference>
<dbReference type="InterPro" id="IPR035986">
    <property type="entry name" value="PKD_dom_sf"/>
</dbReference>
<dbReference type="Pfam" id="PF00404">
    <property type="entry name" value="Dockerin_1"/>
    <property type="match status" value="1"/>
</dbReference>
<dbReference type="InterPro" id="IPR000618">
    <property type="entry name" value="Insect_cuticle"/>
</dbReference>
<gene>
    <name evidence="1" type="ORF">Poly59_32300</name>
</gene>
<keyword evidence="2" id="KW-1185">Reference proteome</keyword>
<comment type="caution">
    <text evidence="1">The sequence shown here is derived from an EMBL/GenBank/DDBJ whole genome shotgun (WGS) entry which is preliminary data.</text>
</comment>
<dbReference type="InterPro" id="IPR038081">
    <property type="entry name" value="CalX-like_sf"/>
</dbReference>
<dbReference type="OrthoDB" id="8198236at2"/>
<dbReference type="InterPro" id="IPR002105">
    <property type="entry name" value="Dockerin_1_rpt"/>
</dbReference>
<dbReference type="CDD" id="cd00146">
    <property type="entry name" value="PKD"/>
    <property type="match status" value="1"/>
</dbReference>
<evidence type="ECO:0008006" key="3">
    <source>
        <dbReference type="Google" id="ProtNLM"/>
    </source>
</evidence>
<dbReference type="GO" id="GO:0008237">
    <property type="term" value="F:metallopeptidase activity"/>
    <property type="evidence" value="ECO:0007669"/>
    <property type="project" value="InterPro"/>
</dbReference>
<dbReference type="EMBL" id="SJPX01000003">
    <property type="protein sequence ID" value="TWU51636.1"/>
    <property type="molecule type" value="Genomic_DNA"/>
</dbReference>
<accession>A0A5C6EVH4</accession>
<dbReference type="GO" id="GO:0004553">
    <property type="term" value="F:hydrolase activity, hydrolyzing O-glycosyl compounds"/>
    <property type="evidence" value="ECO:0007669"/>
    <property type="project" value="InterPro"/>
</dbReference>
<dbReference type="SUPFAM" id="SSF55486">
    <property type="entry name" value="Metalloproteases ('zincins'), catalytic domain"/>
    <property type="match status" value="1"/>
</dbReference>
<dbReference type="Gene3D" id="2.60.40.10">
    <property type="entry name" value="Immunoglobulins"/>
    <property type="match status" value="1"/>
</dbReference>
<sequence length="823" mass="86088">MNILMRNRKNSRHRRRLDFQSLERRQLLVAEGDVFNLSANVDTAGLVGNASAKIDWGDGVVTAAEIAGGNSTGPIKILFDYSLDQTKFFGTSANDPLRVMLQQAADSLTSRFNDTLDAVSPKQFVKVKPSIFHPSQGSPNSAAGDLFALPENPTIAANTIIVYAGARDLPGDVAGVGGGASISFSRTCIPGPQCDQAIANQNATFSRGEAGVLASPATDVAPLFGSISFDSPRKSLYYTGDDPSAVPPGGLDFFSIATHELAHALGFGTSDSWNTFASSGSFTGPKAKAAYVGSGNVPLSPSHWADSVFDPVTQPTLMRPIINGEIRTLFSPLDFAAMDDIGWEVVDTSAIVTASHRYLDDGNYTPVVLLEGSSLGRLTQNGPSVSVTNVAPTLTVASDETVTIGEAISIQEIGRFTDPGDEQEYTFSIDWGDGTSDDGNATVQQRATASGGDSAGAFGGSHTYAEVGSKTVTIRIQDDDGGFDQETMTINVLPAPSLALEISQSRIKEDGDVDAASLTVRRSGAAANVDTVISLSSDDATEATVPATVTIPAGQTTATVSISAVDDNLLDGDQTVTLSASGAGIASSTAQLVVGDAESISATVTGNMIAEQDAGSVFLVLARSNTDVGDAITVNIAGFDRSQLDLAASVEIAAGQQEVRVPIVPVDDNVPELTLAVTLTASAVFYESDSVDFEILDNEPPKFQNPVSRYDVNGRNGVTALDALRVINRLAIQTTPQLDPSTAEPNGVFLDVNGDYRVTAVDALQVINQLSSVGDAGSGETLAADAVDLVLRSPMLSPIQWVDFDVESEDDDLIPFEPIPFLT</sequence>
<proteinExistence type="predicted"/>
<evidence type="ECO:0000313" key="1">
    <source>
        <dbReference type="EMBL" id="TWU51636.1"/>
    </source>
</evidence>
<dbReference type="SUPFAM" id="SSF141072">
    <property type="entry name" value="CalX-like"/>
    <property type="match status" value="2"/>
</dbReference>
<dbReference type="Gene3D" id="2.60.40.2030">
    <property type="match status" value="1"/>
</dbReference>
<dbReference type="SUPFAM" id="SSF49299">
    <property type="entry name" value="PKD domain"/>
    <property type="match status" value="1"/>
</dbReference>
<dbReference type="RefSeq" id="WP_146534947.1">
    <property type="nucleotide sequence ID" value="NZ_SJPX01000003.1"/>
</dbReference>
<dbReference type="GO" id="GO:0000272">
    <property type="term" value="P:polysaccharide catabolic process"/>
    <property type="evidence" value="ECO:0007669"/>
    <property type="project" value="InterPro"/>
</dbReference>
<dbReference type="Proteomes" id="UP000317977">
    <property type="component" value="Unassembled WGS sequence"/>
</dbReference>
<reference evidence="1 2" key="1">
    <citation type="submission" date="2019-02" db="EMBL/GenBank/DDBJ databases">
        <title>Deep-cultivation of Planctomycetes and their phenomic and genomic characterization uncovers novel biology.</title>
        <authorList>
            <person name="Wiegand S."/>
            <person name="Jogler M."/>
            <person name="Boedeker C."/>
            <person name="Pinto D."/>
            <person name="Vollmers J."/>
            <person name="Rivas-Marin E."/>
            <person name="Kohn T."/>
            <person name="Peeters S.H."/>
            <person name="Heuer A."/>
            <person name="Rast P."/>
            <person name="Oberbeckmann S."/>
            <person name="Bunk B."/>
            <person name="Jeske O."/>
            <person name="Meyerdierks A."/>
            <person name="Storesund J.E."/>
            <person name="Kallscheuer N."/>
            <person name="Luecker S."/>
            <person name="Lage O.M."/>
            <person name="Pohl T."/>
            <person name="Merkel B.J."/>
            <person name="Hornburger P."/>
            <person name="Mueller R.-W."/>
            <person name="Bruemmer F."/>
            <person name="Labrenz M."/>
            <person name="Spormann A.M."/>
            <person name="Op Den Camp H."/>
            <person name="Overmann J."/>
            <person name="Amann R."/>
            <person name="Jetten M.S.M."/>
            <person name="Mascher T."/>
            <person name="Medema M.H."/>
            <person name="Devos D.P."/>
            <person name="Kaster A.-K."/>
            <person name="Ovreas L."/>
            <person name="Rohde M."/>
            <person name="Galperin M.Y."/>
            <person name="Jogler C."/>
        </authorList>
    </citation>
    <scope>NUCLEOTIDE SEQUENCE [LARGE SCALE GENOMIC DNA]</scope>
    <source>
        <strain evidence="1 2">Poly59</strain>
    </source>
</reference>
<name>A0A5C6EVH4_9BACT</name>